<dbReference type="eggNOG" id="ENOG502T07A">
    <property type="taxonomic scope" value="Eukaryota"/>
</dbReference>
<feature type="compositionally biased region" description="Acidic residues" evidence="1">
    <location>
        <begin position="7"/>
        <end position="17"/>
    </location>
</feature>
<dbReference type="Proteomes" id="UP000266841">
    <property type="component" value="Unassembled WGS sequence"/>
</dbReference>
<feature type="region of interest" description="Disordered" evidence="1">
    <location>
        <begin position="1"/>
        <end position="78"/>
    </location>
</feature>
<keyword evidence="3" id="KW-1185">Reference proteome</keyword>
<name>K0T4J6_THAOC</name>
<protein>
    <recommendedName>
        <fullName evidence="4">F-box domain-containing protein</fullName>
    </recommendedName>
</protein>
<comment type="caution">
    <text evidence="2">The sequence shown here is derived from an EMBL/GenBank/DDBJ whole genome shotgun (WGS) entry which is preliminary data.</text>
</comment>
<evidence type="ECO:0000313" key="3">
    <source>
        <dbReference type="Proteomes" id="UP000266841"/>
    </source>
</evidence>
<evidence type="ECO:0000256" key="1">
    <source>
        <dbReference type="SAM" id="MobiDB-lite"/>
    </source>
</evidence>
<sequence length="617" mass="69617">MVKSEEINENPDDDASEEDKKLPAKRKRTLSAKAAVNNSIEDSDSEYKEEPPAKKQRKGKVKKVGRGRQNNLKNGTRSSKALPLDAMVRGMLFCVCCPGRKAQTFPRQGIVMAFLSPRAMLNFSNTCKSLREIVTTRMVVDSALVHGGFARRSIEELQKFMVDKSLHVPSPLRLLRICNGKMCEICLCNKTNHVRPGTGLFACWTCVRKLYFVNRRLTDAAGERIGQLVTFSDVDSMVDYKGGVDGYLADELSAPPVASYEEFNNSYNESLDRATRVIAEREVAKKAKAANNKQAKILKVKKMIDDLTALVDERHRDSIMACSANPAFRQEHAKVTKTAAFKMSIPFIDDLLSPYIINPSKMKVKIRRELAASINAKLQMLVDKQILSVDFLDDSHPYKTFLKERTPASVQLLLQAISVSKEWRFANPYQRLPTNMFPGTLSTKFIVGVENDKLISALGLWVGDFSPVLMTTEPTASLVAAFKSKFDGDFLEKFGRTVWESVVSGGSYYWASSLNDKTDAFFLDTLEKAHAAFGERLPLFDQYESYIKTKHEDSSDERLDEMIAFLVKPSAFQTMNSIGRMKKRENEDEDMGTFFAELESDGLRRWELKIRREQANV</sequence>
<evidence type="ECO:0008006" key="4">
    <source>
        <dbReference type="Google" id="ProtNLM"/>
    </source>
</evidence>
<feature type="non-terminal residue" evidence="2">
    <location>
        <position position="617"/>
    </location>
</feature>
<accession>K0T4J6</accession>
<proteinExistence type="predicted"/>
<feature type="compositionally biased region" description="Basic residues" evidence="1">
    <location>
        <begin position="54"/>
        <end position="66"/>
    </location>
</feature>
<organism evidence="2 3">
    <name type="scientific">Thalassiosira oceanica</name>
    <name type="common">Marine diatom</name>
    <dbReference type="NCBI Taxonomy" id="159749"/>
    <lineage>
        <taxon>Eukaryota</taxon>
        <taxon>Sar</taxon>
        <taxon>Stramenopiles</taxon>
        <taxon>Ochrophyta</taxon>
        <taxon>Bacillariophyta</taxon>
        <taxon>Coscinodiscophyceae</taxon>
        <taxon>Thalassiosirophycidae</taxon>
        <taxon>Thalassiosirales</taxon>
        <taxon>Thalassiosiraceae</taxon>
        <taxon>Thalassiosira</taxon>
    </lineage>
</organism>
<evidence type="ECO:0000313" key="2">
    <source>
        <dbReference type="EMBL" id="EJK65272.1"/>
    </source>
</evidence>
<dbReference type="EMBL" id="AGNL01016079">
    <property type="protein sequence ID" value="EJK65272.1"/>
    <property type="molecule type" value="Genomic_DNA"/>
</dbReference>
<dbReference type="OMA" id="KEWRFAN"/>
<gene>
    <name evidence="2" type="ORF">THAOC_13886</name>
</gene>
<dbReference type="AlphaFoldDB" id="K0T4J6"/>
<dbReference type="OrthoDB" id="49225at2759"/>
<reference evidence="2 3" key="1">
    <citation type="journal article" date="2012" name="Genome Biol.">
        <title>Genome and low-iron response of an oceanic diatom adapted to chronic iron limitation.</title>
        <authorList>
            <person name="Lommer M."/>
            <person name="Specht M."/>
            <person name="Roy A.S."/>
            <person name="Kraemer L."/>
            <person name="Andreson R."/>
            <person name="Gutowska M.A."/>
            <person name="Wolf J."/>
            <person name="Bergner S.V."/>
            <person name="Schilhabel M.B."/>
            <person name="Klostermeier U.C."/>
            <person name="Beiko R.G."/>
            <person name="Rosenstiel P."/>
            <person name="Hippler M."/>
            <person name="Laroche J."/>
        </authorList>
    </citation>
    <scope>NUCLEOTIDE SEQUENCE [LARGE SCALE GENOMIC DNA]</scope>
    <source>
        <strain evidence="2 3">CCMP1005</strain>
    </source>
</reference>